<dbReference type="AlphaFoldDB" id="F0WJY5"/>
<evidence type="ECO:0000256" key="1">
    <source>
        <dbReference type="SAM" id="MobiDB-lite"/>
    </source>
</evidence>
<dbReference type="HOGENOM" id="CLU_746945_0_0_1"/>
<feature type="compositionally biased region" description="Basic and acidic residues" evidence="1">
    <location>
        <begin position="286"/>
        <end position="295"/>
    </location>
</feature>
<gene>
    <name evidence="2" type="primary">AlNc14C127G6851</name>
    <name evidence="2" type="ORF">ALNC14_077300</name>
</gene>
<protein>
    <submittedName>
        <fullName evidence="2">Uncharacterized protein AlNc14C127G6851</fullName>
    </submittedName>
</protein>
<reference evidence="2" key="2">
    <citation type="submission" date="2011-02" db="EMBL/GenBank/DDBJ databases">
        <authorList>
            <person name="MacLean D."/>
        </authorList>
    </citation>
    <scope>NUCLEOTIDE SEQUENCE</scope>
</reference>
<feature type="compositionally biased region" description="Polar residues" evidence="1">
    <location>
        <begin position="32"/>
        <end position="44"/>
    </location>
</feature>
<reference evidence="2" key="1">
    <citation type="journal article" date="2011" name="PLoS Biol.">
        <title>Gene gain and loss during evolution of obligate parasitism in the white rust pathogen of Arabidopsis thaliana.</title>
        <authorList>
            <person name="Kemen E."/>
            <person name="Gardiner A."/>
            <person name="Schultz-Larsen T."/>
            <person name="Kemen A.C."/>
            <person name="Balmuth A.L."/>
            <person name="Robert-Seilaniantz A."/>
            <person name="Bailey K."/>
            <person name="Holub E."/>
            <person name="Studholme D.J."/>
            <person name="Maclean D."/>
            <person name="Jones J.D."/>
        </authorList>
    </citation>
    <scope>NUCLEOTIDE SEQUENCE</scope>
</reference>
<organism evidence="2">
    <name type="scientific">Albugo laibachii Nc14</name>
    <dbReference type="NCBI Taxonomy" id="890382"/>
    <lineage>
        <taxon>Eukaryota</taxon>
        <taxon>Sar</taxon>
        <taxon>Stramenopiles</taxon>
        <taxon>Oomycota</taxon>
        <taxon>Peronosporomycetes</taxon>
        <taxon>Albuginales</taxon>
        <taxon>Albuginaceae</taxon>
        <taxon>Albugo</taxon>
    </lineage>
</organism>
<feature type="compositionally biased region" description="Polar residues" evidence="1">
    <location>
        <begin position="275"/>
        <end position="285"/>
    </location>
</feature>
<feature type="region of interest" description="Disordered" evidence="1">
    <location>
        <begin position="25"/>
        <end position="51"/>
    </location>
</feature>
<dbReference type="EMBL" id="FR824172">
    <property type="protein sequence ID" value="CCA21587.1"/>
    <property type="molecule type" value="Genomic_DNA"/>
</dbReference>
<sequence>MSQRSRTESLLHRWGLFERAHRRREADDDTCGETSISSNAQVSTDVDLPRPPVYEGVTQSHKRAIMDAYMVYDRRIRAMNMHGGDQVLRMPVSSCIDHKTLMRICKYELMMSAEEIQECEWLQYFHVAQQCDISRMTSVAEAMCGLQMVTHGDGVSRADTLVQDFLTVLDQENMEDFDEQEPQACIAFLIAALRPALLKSTIQADLKLQVNDRYKKNLPAFVAWIKLQVISFIRFEKAIANNGGEGKHGGGQRKSHYARLRGQSGGNTLRHGAASETSQSKGYSHTRSENKMALGSDRHRECLKCKSTEHGVYKCPNTTTDEAKTLWTEYRKSWPNRSVGGLTQLDSIDATACLLEEKYGGVSVQVLKDFGFSVSIISSDCVKRLGLACRVKN</sequence>
<name>F0WJY5_9STRA</name>
<accession>F0WJY5</accession>
<feature type="region of interest" description="Disordered" evidence="1">
    <location>
        <begin position="262"/>
        <end position="295"/>
    </location>
</feature>
<evidence type="ECO:0000313" key="2">
    <source>
        <dbReference type="EMBL" id="CCA21587.1"/>
    </source>
</evidence>
<proteinExistence type="predicted"/>